<sequence length="309" mass="34545">MRERIDALRTMVEAMKKQPAAHEMTYPNAKPIRPVAIEGCELPPIEKTLQALKLAKSHKQVALAWVFDLFSMDNLPETCLTVYMADDYNPVQFITVNVALHYLFWAFGNLLPDRKEEYLGFSRNCGVNIETALASLPLHLPASDDVIVALCLGAFYAIELGKPSLAWTLSSKASELCQSLGYHRITTFDHESPEETRHKQFLFWVAYILDKSLSLRLGRSSTIQDYDVTTPEPGSSGPDKTPTTAFFGLWVLGSRLGGQIYELLYCPEAIAQPEPTRRSRAQRLAHKLGELDALTHEASVRPPSLAAHM</sequence>
<dbReference type="SMART" id="SM00906">
    <property type="entry name" value="Fungal_trans"/>
    <property type="match status" value="1"/>
</dbReference>
<dbReference type="GO" id="GO:0003700">
    <property type="term" value="F:DNA-binding transcription factor activity"/>
    <property type="evidence" value="ECO:0007669"/>
    <property type="project" value="InterPro"/>
</dbReference>
<feature type="domain" description="Xylanolytic transcriptional activator regulatory" evidence="2">
    <location>
        <begin position="166"/>
        <end position="239"/>
    </location>
</feature>
<dbReference type="InterPro" id="IPR007219">
    <property type="entry name" value="XnlR_reg_dom"/>
</dbReference>
<gene>
    <name evidence="3" type="ORF">NEMBOFW57_000011</name>
</gene>
<dbReference type="AlphaFoldDB" id="A0AAD4EZB8"/>
<proteinExistence type="predicted"/>
<evidence type="ECO:0000256" key="1">
    <source>
        <dbReference type="ARBA" id="ARBA00023242"/>
    </source>
</evidence>
<dbReference type="InterPro" id="IPR050987">
    <property type="entry name" value="AtrR-like"/>
</dbReference>
<dbReference type="EMBL" id="JAHCVI010000001">
    <property type="protein sequence ID" value="KAG7290019.1"/>
    <property type="molecule type" value="Genomic_DNA"/>
</dbReference>
<comment type="caution">
    <text evidence="3">The sequence shown here is derived from an EMBL/GenBank/DDBJ whole genome shotgun (WGS) entry which is preliminary data.</text>
</comment>
<dbReference type="PANTHER" id="PTHR46910">
    <property type="entry name" value="TRANSCRIPTION FACTOR PDR1"/>
    <property type="match status" value="1"/>
</dbReference>
<dbReference type="Proteomes" id="UP001197093">
    <property type="component" value="Unassembled WGS sequence"/>
</dbReference>
<evidence type="ECO:0000259" key="2">
    <source>
        <dbReference type="SMART" id="SM00906"/>
    </source>
</evidence>
<evidence type="ECO:0000313" key="4">
    <source>
        <dbReference type="Proteomes" id="UP001197093"/>
    </source>
</evidence>
<protein>
    <recommendedName>
        <fullName evidence="2">Xylanolytic transcriptional activator regulatory domain-containing protein</fullName>
    </recommendedName>
</protein>
<keyword evidence="4" id="KW-1185">Reference proteome</keyword>
<reference evidence="3" key="1">
    <citation type="submission" date="2023-02" db="EMBL/GenBank/DDBJ databases">
        <authorList>
            <person name="Palmer J.M."/>
        </authorList>
    </citation>
    <scope>NUCLEOTIDE SEQUENCE</scope>
    <source>
        <strain evidence="3">FW57</strain>
    </source>
</reference>
<organism evidence="3 4">
    <name type="scientific">Staphylotrichum longicolle</name>
    <dbReference type="NCBI Taxonomy" id="669026"/>
    <lineage>
        <taxon>Eukaryota</taxon>
        <taxon>Fungi</taxon>
        <taxon>Dikarya</taxon>
        <taxon>Ascomycota</taxon>
        <taxon>Pezizomycotina</taxon>
        <taxon>Sordariomycetes</taxon>
        <taxon>Sordariomycetidae</taxon>
        <taxon>Sordariales</taxon>
        <taxon>Chaetomiaceae</taxon>
        <taxon>Staphylotrichum</taxon>
    </lineage>
</organism>
<evidence type="ECO:0000313" key="3">
    <source>
        <dbReference type="EMBL" id="KAG7290019.1"/>
    </source>
</evidence>
<dbReference type="PANTHER" id="PTHR46910:SF5">
    <property type="entry name" value="ZN(II)2CYS6 TRANSCRIPTION FACTOR (EUROFUNG)"/>
    <property type="match status" value="1"/>
</dbReference>
<name>A0AAD4EZB8_9PEZI</name>
<dbReference type="GO" id="GO:0006351">
    <property type="term" value="P:DNA-templated transcription"/>
    <property type="evidence" value="ECO:0007669"/>
    <property type="project" value="InterPro"/>
</dbReference>
<dbReference type="GO" id="GO:0003677">
    <property type="term" value="F:DNA binding"/>
    <property type="evidence" value="ECO:0007669"/>
    <property type="project" value="InterPro"/>
</dbReference>
<accession>A0AAD4EZB8</accession>
<dbReference type="GO" id="GO:0008270">
    <property type="term" value="F:zinc ion binding"/>
    <property type="evidence" value="ECO:0007669"/>
    <property type="project" value="InterPro"/>
</dbReference>
<dbReference type="CDD" id="cd12148">
    <property type="entry name" value="fungal_TF_MHR"/>
    <property type="match status" value="1"/>
</dbReference>
<keyword evidence="1" id="KW-0539">Nucleus</keyword>
<dbReference type="Pfam" id="PF04082">
    <property type="entry name" value="Fungal_trans"/>
    <property type="match status" value="1"/>
</dbReference>